<protein>
    <submittedName>
        <fullName evidence="1">Uncharacterized protein</fullName>
    </submittedName>
</protein>
<dbReference type="Gene3D" id="3.40.630.30">
    <property type="match status" value="1"/>
</dbReference>
<dbReference type="InterPro" id="IPR016181">
    <property type="entry name" value="Acyl_CoA_acyltransferase"/>
</dbReference>
<dbReference type="Proteomes" id="UP000222310">
    <property type="component" value="Unassembled WGS sequence"/>
</dbReference>
<gene>
    <name evidence="1" type="ORF">VF08_34205</name>
</gene>
<name>A0A9Q5Z5B5_NOSLI</name>
<dbReference type="EMBL" id="LAHD01000170">
    <property type="protein sequence ID" value="PHJ94200.1"/>
    <property type="molecule type" value="Genomic_DNA"/>
</dbReference>
<dbReference type="SUPFAM" id="SSF55729">
    <property type="entry name" value="Acyl-CoA N-acyltransferases (Nat)"/>
    <property type="match status" value="1"/>
</dbReference>
<proteinExistence type="predicted"/>
<sequence length="270" mass="31748">MTEEEFARWRCKEGANVVFHGGCYWEQRRFGFYQPIHLLTRLQIQQVTRPIQFCWGFLASLCEDDAVSANASIPIHLLSNVQDYDLYSINKNSRQNIRKNRHLFDIVELTDTRLLQEQGYDVFLSATTRTRWKSSLSREKYIVKLVDYVVPKRRLILAGLNDTKLCGYITGYAINGTAYGEDLYISTEASEYNLNRILLFEFVQVCRRSGGIYEFAIGQHWREKPGVVEFKERMGFPITHIPAKVEINPLIEQFIRWKYPHQYYRLTGHD</sequence>
<comment type="caution">
    <text evidence="1">The sequence shown here is derived from an EMBL/GenBank/DDBJ whole genome shotgun (WGS) entry which is preliminary data.</text>
</comment>
<dbReference type="AlphaFoldDB" id="A0A9Q5Z5B5"/>
<evidence type="ECO:0000313" key="2">
    <source>
        <dbReference type="Proteomes" id="UP000222310"/>
    </source>
</evidence>
<organism evidence="1 2">
    <name type="scientific">Nostoc linckia z8</name>
    <dbReference type="NCBI Taxonomy" id="1628746"/>
    <lineage>
        <taxon>Bacteria</taxon>
        <taxon>Bacillati</taxon>
        <taxon>Cyanobacteriota</taxon>
        <taxon>Cyanophyceae</taxon>
        <taxon>Nostocales</taxon>
        <taxon>Nostocaceae</taxon>
        <taxon>Nostoc</taxon>
    </lineage>
</organism>
<evidence type="ECO:0000313" key="1">
    <source>
        <dbReference type="EMBL" id="PHJ94200.1"/>
    </source>
</evidence>
<accession>A0A9Q5Z5B5</accession>
<reference evidence="1 2" key="1">
    <citation type="submission" date="2015-02" db="EMBL/GenBank/DDBJ databases">
        <title>Nostoc linckia genome annotation.</title>
        <authorList>
            <person name="Zhou Z."/>
        </authorList>
    </citation>
    <scope>NUCLEOTIDE SEQUENCE [LARGE SCALE GENOMIC DNA]</scope>
    <source>
        <strain evidence="2">z8</strain>
    </source>
</reference>